<gene>
    <name evidence="2" type="ORF">DCAF_LOCUS17618</name>
</gene>
<dbReference type="AlphaFoldDB" id="A0AAV1S3Z4"/>
<name>A0AAV1S3Z4_9ROSI</name>
<reference evidence="2 3" key="1">
    <citation type="submission" date="2024-01" db="EMBL/GenBank/DDBJ databases">
        <authorList>
            <person name="Waweru B."/>
        </authorList>
    </citation>
    <scope>NUCLEOTIDE SEQUENCE [LARGE SCALE GENOMIC DNA]</scope>
</reference>
<evidence type="ECO:0000313" key="2">
    <source>
        <dbReference type="EMBL" id="CAK7344093.1"/>
    </source>
</evidence>
<comment type="caution">
    <text evidence="2">The sequence shown here is derived from an EMBL/GenBank/DDBJ whole genome shotgun (WGS) entry which is preliminary data.</text>
</comment>
<evidence type="ECO:0000256" key="1">
    <source>
        <dbReference type="SAM" id="MobiDB-lite"/>
    </source>
</evidence>
<dbReference type="EMBL" id="CAWUPB010001161">
    <property type="protein sequence ID" value="CAK7344093.1"/>
    <property type="molecule type" value="Genomic_DNA"/>
</dbReference>
<protein>
    <submittedName>
        <fullName evidence="2">Uncharacterized protein</fullName>
    </submittedName>
</protein>
<organism evidence="2 3">
    <name type="scientific">Dovyalis caffra</name>
    <dbReference type="NCBI Taxonomy" id="77055"/>
    <lineage>
        <taxon>Eukaryota</taxon>
        <taxon>Viridiplantae</taxon>
        <taxon>Streptophyta</taxon>
        <taxon>Embryophyta</taxon>
        <taxon>Tracheophyta</taxon>
        <taxon>Spermatophyta</taxon>
        <taxon>Magnoliopsida</taxon>
        <taxon>eudicotyledons</taxon>
        <taxon>Gunneridae</taxon>
        <taxon>Pentapetalae</taxon>
        <taxon>rosids</taxon>
        <taxon>fabids</taxon>
        <taxon>Malpighiales</taxon>
        <taxon>Salicaceae</taxon>
        <taxon>Flacourtieae</taxon>
        <taxon>Dovyalis</taxon>
    </lineage>
</organism>
<dbReference type="Proteomes" id="UP001314170">
    <property type="component" value="Unassembled WGS sequence"/>
</dbReference>
<feature type="region of interest" description="Disordered" evidence="1">
    <location>
        <begin position="28"/>
        <end position="51"/>
    </location>
</feature>
<proteinExistence type="predicted"/>
<sequence>MAALTIVINPIPLGINKGTDHTTRLGRIKEGESARQARPKEAQRAESSLDPKGVMMIGSGLLIMRETLWQIERPPALPLVAAFVTMDVVGAREPADLHDMTQLEDGVV</sequence>
<feature type="compositionally biased region" description="Basic and acidic residues" evidence="1">
    <location>
        <begin position="28"/>
        <end position="49"/>
    </location>
</feature>
<keyword evidence="3" id="KW-1185">Reference proteome</keyword>
<accession>A0AAV1S3Z4</accession>
<evidence type="ECO:0000313" key="3">
    <source>
        <dbReference type="Proteomes" id="UP001314170"/>
    </source>
</evidence>